<dbReference type="VEuPathDB" id="TrichDB:TVAGG3_0613340"/>
<evidence type="ECO:0000313" key="2">
    <source>
        <dbReference type="EMBL" id="EAY06277.1"/>
    </source>
</evidence>
<dbReference type="Proteomes" id="UP000001542">
    <property type="component" value="Unassembled WGS sequence"/>
</dbReference>
<feature type="compositionally biased region" description="Low complexity" evidence="1">
    <location>
        <begin position="10"/>
        <end position="24"/>
    </location>
</feature>
<dbReference type="RefSeq" id="XP_001318500.1">
    <property type="nucleotide sequence ID" value="XM_001318465.1"/>
</dbReference>
<proteinExistence type="predicted"/>
<dbReference type="EMBL" id="DS113427">
    <property type="protein sequence ID" value="EAY06277.1"/>
    <property type="molecule type" value="Genomic_DNA"/>
</dbReference>
<accession>A2EM18</accession>
<dbReference type="VEuPathDB" id="TrichDB:TVAG_475110"/>
<sequence length="136" mass="15458">MINESNNASTQQTQTQVAPTLELPKPLPTLSMPFPMVDYHTSRDVMIPFNLKDSNEGKFHTPEDAMFYICDHLLRNGITFKRSTALRYCQLCQVYEQADGGYFCMTALGQSKLNRVFTKISRLASTRIAKQIAKCK</sequence>
<reference evidence="2" key="1">
    <citation type="submission" date="2006-10" db="EMBL/GenBank/DDBJ databases">
        <authorList>
            <person name="Amadeo P."/>
            <person name="Zhao Q."/>
            <person name="Wortman J."/>
            <person name="Fraser-Liggett C."/>
            <person name="Carlton J."/>
        </authorList>
    </citation>
    <scope>NUCLEOTIDE SEQUENCE</scope>
    <source>
        <strain evidence="2">G3</strain>
    </source>
</reference>
<dbReference type="KEGG" id="tva:4764152"/>
<gene>
    <name evidence="2" type="ORF">TVAG_475110</name>
</gene>
<organism evidence="2 3">
    <name type="scientific">Trichomonas vaginalis (strain ATCC PRA-98 / G3)</name>
    <dbReference type="NCBI Taxonomy" id="412133"/>
    <lineage>
        <taxon>Eukaryota</taxon>
        <taxon>Metamonada</taxon>
        <taxon>Parabasalia</taxon>
        <taxon>Trichomonadida</taxon>
        <taxon>Trichomonadidae</taxon>
        <taxon>Trichomonas</taxon>
    </lineage>
</organism>
<evidence type="ECO:0000313" key="3">
    <source>
        <dbReference type="Proteomes" id="UP000001542"/>
    </source>
</evidence>
<keyword evidence="3" id="KW-1185">Reference proteome</keyword>
<protein>
    <submittedName>
        <fullName evidence="2">Uncharacterized protein</fullName>
    </submittedName>
</protein>
<evidence type="ECO:0000256" key="1">
    <source>
        <dbReference type="SAM" id="MobiDB-lite"/>
    </source>
</evidence>
<dbReference type="AlphaFoldDB" id="A2EM18"/>
<reference evidence="2" key="2">
    <citation type="journal article" date="2007" name="Science">
        <title>Draft genome sequence of the sexually transmitted pathogen Trichomonas vaginalis.</title>
        <authorList>
            <person name="Carlton J.M."/>
            <person name="Hirt R.P."/>
            <person name="Silva J.C."/>
            <person name="Delcher A.L."/>
            <person name="Schatz M."/>
            <person name="Zhao Q."/>
            <person name="Wortman J.R."/>
            <person name="Bidwell S.L."/>
            <person name="Alsmark U.C.M."/>
            <person name="Besteiro S."/>
            <person name="Sicheritz-Ponten T."/>
            <person name="Noel C.J."/>
            <person name="Dacks J.B."/>
            <person name="Foster P.G."/>
            <person name="Simillion C."/>
            <person name="Van de Peer Y."/>
            <person name="Miranda-Saavedra D."/>
            <person name="Barton G.J."/>
            <person name="Westrop G.D."/>
            <person name="Mueller S."/>
            <person name="Dessi D."/>
            <person name="Fiori P.L."/>
            <person name="Ren Q."/>
            <person name="Paulsen I."/>
            <person name="Zhang H."/>
            <person name="Bastida-Corcuera F.D."/>
            <person name="Simoes-Barbosa A."/>
            <person name="Brown M.T."/>
            <person name="Hayes R.D."/>
            <person name="Mukherjee M."/>
            <person name="Okumura C.Y."/>
            <person name="Schneider R."/>
            <person name="Smith A.J."/>
            <person name="Vanacova S."/>
            <person name="Villalvazo M."/>
            <person name="Haas B.J."/>
            <person name="Pertea M."/>
            <person name="Feldblyum T.V."/>
            <person name="Utterback T.R."/>
            <person name="Shu C.L."/>
            <person name="Osoegawa K."/>
            <person name="de Jong P.J."/>
            <person name="Hrdy I."/>
            <person name="Horvathova L."/>
            <person name="Zubacova Z."/>
            <person name="Dolezal P."/>
            <person name="Malik S.B."/>
            <person name="Logsdon J.M. Jr."/>
            <person name="Henze K."/>
            <person name="Gupta A."/>
            <person name="Wang C.C."/>
            <person name="Dunne R.L."/>
            <person name="Upcroft J.A."/>
            <person name="Upcroft P."/>
            <person name="White O."/>
            <person name="Salzberg S.L."/>
            <person name="Tang P."/>
            <person name="Chiu C.-H."/>
            <person name="Lee Y.-S."/>
            <person name="Embley T.M."/>
            <person name="Coombs G.H."/>
            <person name="Mottram J.C."/>
            <person name="Tachezy J."/>
            <person name="Fraser-Liggett C.M."/>
            <person name="Johnson P.J."/>
        </authorList>
    </citation>
    <scope>NUCLEOTIDE SEQUENCE [LARGE SCALE GENOMIC DNA]</scope>
    <source>
        <strain evidence="2">G3</strain>
    </source>
</reference>
<feature type="region of interest" description="Disordered" evidence="1">
    <location>
        <begin position="1"/>
        <end position="24"/>
    </location>
</feature>
<name>A2EM18_TRIV3</name>
<dbReference type="InParanoid" id="A2EM18"/>